<gene>
    <name evidence="2" type="ORF">SAMN05192585_13417</name>
</gene>
<dbReference type="RefSeq" id="WP_092642322.1">
    <property type="nucleotide sequence ID" value="NZ_FNID01000034.1"/>
</dbReference>
<proteinExistence type="predicted"/>
<organism evidence="2 3">
    <name type="scientific">Acetanaerobacterium elongatum</name>
    <dbReference type="NCBI Taxonomy" id="258515"/>
    <lineage>
        <taxon>Bacteria</taxon>
        <taxon>Bacillati</taxon>
        <taxon>Bacillota</taxon>
        <taxon>Clostridia</taxon>
        <taxon>Eubacteriales</taxon>
        <taxon>Oscillospiraceae</taxon>
        <taxon>Acetanaerobacterium</taxon>
    </lineage>
</organism>
<keyword evidence="3" id="KW-1185">Reference proteome</keyword>
<evidence type="ECO:0000313" key="2">
    <source>
        <dbReference type="EMBL" id="SDN82957.1"/>
    </source>
</evidence>
<reference evidence="2 3" key="1">
    <citation type="submission" date="2016-10" db="EMBL/GenBank/DDBJ databases">
        <authorList>
            <person name="de Groot N.N."/>
        </authorList>
    </citation>
    <scope>NUCLEOTIDE SEQUENCE [LARGE SCALE GENOMIC DNA]</scope>
    <source>
        <strain evidence="2 3">CGMCC 1.5012</strain>
    </source>
</reference>
<sequence>MADYEQILKTMTDRFTELSGVKPNAASDIGIRLKVLAAQIFSLTAELEGLKGQLYPTTAQGEKLDLHAQMRGLARKQAAPATGVLRFLRQTPAACDIVIPAGTRCQTEQDSVQCETTADGILKTGELAAEVPAQTIETGERANIAVGRVTVFACAVSGVYAVTNPTPFTGGCEAEDDDALRARLLESYRVISNGTNAAFYYNQTMKYPFVHSARVLPRARGIGTVDVIAAGRGAAPSAEQLAVIQADLAAQKEICVDVRVLPPVLKPTDVTLAVRVRDEYGFESIRQRLTALVTEFFSYRQVGAPLYIAELSGRVFGCGGVVNHHLILPSCDIAAADDTLITLGTLTIERLQEVVIG</sequence>
<feature type="domain" description="Baseplate protein J-like barrel" evidence="1">
    <location>
        <begin position="86"/>
        <end position="171"/>
    </location>
</feature>
<dbReference type="PANTHER" id="PTHR37829">
    <property type="entry name" value="PHAGE-LIKE ELEMENT PBSX PROTEIN XKDT"/>
    <property type="match status" value="1"/>
</dbReference>
<dbReference type="OrthoDB" id="371354at2"/>
<dbReference type="Proteomes" id="UP000199182">
    <property type="component" value="Unassembled WGS sequence"/>
</dbReference>
<name>A0A1H0EKE3_9FIRM</name>
<protein>
    <submittedName>
        <fullName evidence="2">Uncharacterized phage protein gp47/JayE</fullName>
    </submittedName>
</protein>
<accession>A0A1H0EKE3</accession>
<dbReference type="EMBL" id="FNID01000034">
    <property type="protein sequence ID" value="SDN82957.1"/>
    <property type="molecule type" value="Genomic_DNA"/>
</dbReference>
<evidence type="ECO:0000313" key="3">
    <source>
        <dbReference type="Proteomes" id="UP000199182"/>
    </source>
</evidence>
<dbReference type="PANTHER" id="PTHR37829:SF3">
    <property type="entry name" value="PROTEIN JAYE-RELATED"/>
    <property type="match status" value="1"/>
</dbReference>
<dbReference type="Pfam" id="PF04865">
    <property type="entry name" value="Baseplate_J"/>
    <property type="match status" value="1"/>
</dbReference>
<evidence type="ECO:0000259" key="1">
    <source>
        <dbReference type="Pfam" id="PF04865"/>
    </source>
</evidence>
<dbReference type="InterPro" id="IPR006949">
    <property type="entry name" value="Barrel_Baseplate_J-like"/>
</dbReference>
<dbReference type="InterPro" id="IPR052399">
    <property type="entry name" value="Phage_Baseplate_Assmbl_Protein"/>
</dbReference>
<dbReference type="STRING" id="258515.SAMN05192585_13417"/>
<dbReference type="AlphaFoldDB" id="A0A1H0EKE3"/>